<dbReference type="GO" id="GO:0032259">
    <property type="term" value="P:methylation"/>
    <property type="evidence" value="ECO:0007669"/>
    <property type="project" value="UniProtKB-KW"/>
</dbReference>
<dbReference type="GO" id="GO:0005737">
    <property type="term" value="C:cytoplasm"/>
    <property type="evidence" value="ECO:0007669"/>
    <property type="project" value="TreeGrafter"/>
</dbReference>
<dbReference type="GO" id="GO:0003676">
    <property type="term" value="F:nucleic acid binding"/>
    <property type="evidence" value="ECO:0007669"/>
    <property type="project" value="UniProtKB-UniRule"/>
</dbReference>
<dbReference type="FunFam" id="3.40.50.12760:FF:000004">
    <property type="entry name" value="FtsJ-like methyltransferase"/>
    <property type="match status" value="1"/>
</dbReference>
<evidence type="ECO:0000313" key="5">
    <source>
        <dbReference type="Proteomes" id="UP000078541"/>
    </source>
</evidence>
<keyword evidence="5" id="KW-1185">Reference proteome</keyword>
<dbReference type="EC" id="2.1.1.57" evidence="1"/>
<dbReference type="GO" id="GO:0004483">
    <property type="term" value="F:methyltransferase cap1 activity"/>
    <property type="evidence" value="ECO:0007669"/>
    <property type="project" value="UniProtKB-UniRule"/>
</dbReference>
<feature type="domain" description="G-patch" evidence="2">
    <location>
        <begin position="149"/>
        <end position="188"/>
    </location>
</feature>
<dbReference type="InterPro" id="IPR002877">
    <property type="entry name" value="RNA_MeTrfase_FtsJ_dom"/>
</dbReference>
<evidence type="ECO:0000259" key="2">
    <source>
        <dbReference type="PROSITE" id="PS50174"/>
    </source>
</evidence>
<reference evidence="4 5" key="1">
    <citation type="submission" date="2016-03" db="EMBL/GenBank/DDBJ databases">
        <title>Trachymyrmex septentrionalis WGS genome.</title>
        <authorList>
            <person name="Nygaard S."/>
            <person name="Hu H."/>
            <person name="Boomsma J."/>
            <person name="Zhang G."/>
        </authorList>
    </citation>
    <scope>NUCLEOTIDE SEQUENCE [LARGE SCALE GENOMIC DNA]</scope>
    <source>
        <strain evidence="4">Tsep2-gDNA-1</strain>
        <tissue evidence="4">Whole body</tissue>
    </source>
</reference>
<gene>
    <name evidence="4" type="ORF">ALC56_14322</name>
</gene>
<dbReference type="STRING" id="34720.A0A195ETF6"/>
<dbReference type="SUPFAM" id="SSF53335">
    <property type="entry name" value="S-adenosyl-L-methionine-dependent methyltransferases"/>
    <property type="match status" value="1"/>
</dbReference>
<organism evidence="4 5">
    <name type="scientific">Trachymyrmex septentrionalis</name>
    <dbReference type="NCBI Taxonomy" id="34720"/>
    <lineage>
        <taxon>Eukaryota</taxon>
        <taxon>Metazoa</taxon>
        <taxon>Ecdysozoa</taxon>
        <taxon>Arthropoda</taxon>
        <taxon>Hexapoda</taxon>
        <taxon>Insecta</taxon>
        <taxon>Pterygota</taxon>
        <taxon>Neoptera</taxon>
        <taxon>Endopterygota</taxon>
        <taxon>Hymenoptera</taxon>
        <taxon>Apocrita</taxon>
        <taxon>Aculeata</taxon>
        <taxon>Formicoidea</taxon>
        <taxon>Formicidae</taxon>
        <taxon>Myrmicinae</taxon>
        <taxon>Trachymyrmex</taxon>
    </lineage>
</organism>
<dbReference type="GO" id="GO:0005634">
    <property type="term" value="C:nucleus"/>
    <property type="evidence" value="ECO:0007669"/>
    <property type="project" value="UniProtKB-SubCell"/>
</dbReference>
<accession>A0A195ETF6</accession>
<dbReference type="PROSITE" id="PS51613">
    <property type="entry name" value="SAM_MT_RRMJ"/>
    <property type="match status" value="1"/>
</dbReference>
<sequence length="915" mass="105675">MECCFLLGTDDSITSNEDVTPRMTESFDSYTQQDVISDVNKDSQYVIQNTMYRYNNFDNSMISYNGEQHEQEIAIYDSEQYSKKHRYDKMNTSHDSIYEHQSKRKKLNNGEVFDTNMSSGEKYIEENKVVDNVEVYANESKVPQKIQHMMEKMGYKPGKGLGKDDQGRVEPIEAVKQRGRRGLGHYVPGLKEASLKWDPAEEEIKVVEDIEWLQNVHSIAPFSEDMNLFHWIKYGPKKHTIDDETMFCNPNILRQIIDSKTIFDRLDKAEMRKARTRSNPFETIRCVNFLNRAAVKMANIDRACDSMFTNPKNVDPNELLYFADVCAGPGGFSEYILSKKKWHAKGFGFTLKNENDFSLDDFFAGPCETFHPFYGSKGNGDVFDAQNQREFRSIVMGHTDNKGVHFMMSDGGFSVEGQENIQEILSKQLYLCQCLVALMIVRPGGHFVTKLFDLFTPFSVGLVYLMYHCFESISIFKPNTSRPANSERYLICKRKKMDTQIVMDYLSQINYLLSRRDDSNDVIEIVPLDVLEEDAKFLRYLRNSNDILGKKQIVNLLKIAAFCEDPTLIEPKQAEMRKECLKYWGLPDKTRVRPQVSKPQDKAQELLGDSIGLLKCEATQLKNDNVRNTILNQPFDWYCMPCCSGPYLEEDKLATFYLSLGRKQVYRYVKGKWRSATAVDKGIKIELPSNTLVYAELASESKWTGTYFAKTQALHIIDAYMLGGEDVSKLYLSHRSNLTKKFCDALWKPAPNDYTCIRAKERFLLTPDIHRRLRITDQRVKLSSNIAFELTKNPLERDMNTINTTEHREMNLQKPVQEPVYSAFNSVIFIRSIVKPWARHLSQKANVYYVFNASTGQSEFEVRNRLNNRPPDAVASFAQAFKERVIWSWPHDTNDTLSMNTLVQMVNQTLPPRST</sequence>
<dbReference type="Gene3D" id="3.40.50.12760">
    <property type="match status" value="1"/>
</dbReference>
<evidence type="ECO:0000313" key="4">
    <source>
        <dbReference type="EMBL" id="KYN31441.1"/>
    </source>
</evidence>
<dbReference type="PROSITE" id="PS50174">
    <property type="entry name" value="G_PATCH"/>
    <property type="match status" value="1"/>
</dbReference>
<dbReference type="SMART" id="SM00443">
    <property type="entry name" value="G_patch"/>
    <property type="match status" value="1"/>
</dbReference>
<keyword evidence="1" id="KW-0949">S-adenosyl-L-methionine</keyword>
<dbReference type="InterPro" id="IPR000467">
    <property type="entry name" value="G_patch_dom"/>
</dbReference>
<keyword evidence="1" id="KW-0507">mRNA processing</keyword>
<keyword evidence="1 4" id="KW-0808">Transferase</keyword>
<protein>
    <recommendedName>
        <fullName evidence="1">Cap-specific mRNA (nucleoside-2'-O-)-methyltransferase 1</fullName>
        <ecNumber evidence="1">2.1.1.57</ecNumber>
    </recommendedName>
    <alternativeName>
        <fullName evidence="1">Cap1 2'O-ribose methyltransferase 1</fullName>
    </alternativeName>
</protein>
<dbReference type="EMBL" id="KQ981979">
    <property type="protein sequence ID" value="KYN31441.1"/>
    <property type="molecule type" value="Genomic_DNA"/>
</dbReference>
<dbReference type="Pfam" id="PF01585">
    <property type="entry name" value="G-patch"/>
    <property type="match status" value="1"/>
</dbReference>
<dbReference type="InterPro" id="IPR050851">
    <property type="entry name" value="mRNA_Cap_2O-Ribose_MeTrfase"/>
</dbReference>
<evidence type="ECO:0000259" key="3">
    <source>
        <dbReference type="PROSITE" id="PS51613"/>
    </source>
</evidence>
<dbReference type="Proteomes" id="UP000078541">
    <property type="component" value="Unassembled WGS sequence"/>
</dbReference>
<proteinExistence type="predicted"/>
<dbReference type="AlphaFoldDB" id="A0A195ETF6"/>
<name>A0A195ETF6_9HYME</name>
<dbReference type="Pfam" id="PF01728">
    <property type="entry name" value="FtsJ"/>
    <property type="match status" value="1"/>
</dbReference>
<evidence type="ECO:0000256" key="1">
    <source>
        <dbReference type="RuleBase" id="RU368012"/>
    </source>
</evidence>
<comment type="catalytic activity">
    <reaction evidence="1">
        <text>a 5'-end (N(7)-methyl 5'-triphosphoguanosine)-ribonucleoside in mRNA + S-adenosyl-L-methionine = a 5'-end (N(7)-methyl 5'-triphosphoguanosine)-(2'-O-methyl-ribonucleoside) in mRNA + S-adenosyl-L-homocysteine + H(+)</text>
        <dbReference type="Rhea" id="RHEA:67020"/>
        <dbReference type="Rhea" id="RHEA-COMP:17167"/>
        <dbReference type="Rhea" id="RHEA-COMP:17168"/>
        <dbReference type="ChEBI" id="CHEBI:15378"/>
        <dbReference type="ChEBI" id="CHEBI:57856"/>
        <dbReference type="ChEBI" id="CHEBI:59789"/>
        <dbReference type="ChEBI" id="CHEBI:156461"/>
        <dbReference type="ChEBI" id="CHEBI:167609"/>
        <dbReference type="EC" id="2.1.1.57"/>
    </reaction>
</comment>
<keyword evidence="1 4" id="KW-0489">Methyltransferase</keyword>
<dbReference type="InterPro" id="IPR025816">
    <property type="entry name" value="RrmJ-type_MeTrfase"/>
</dbReference>
<dbReference type="PANTHER" id="PTHR16121:SF0">
    <property type="entry name" value="CAP-SPECIFIC MRNA (NUCLEOSIDE-2'-O-)-METHYLTRANSFERASE 1"/>
    <property type="match status" value="1"/>
</dbReference>
<dbReference type="GO" id="GO:0006370">
    <property type="term" value="P:7-methylguanosine mRNA capping"/>
    <property type="evidence" value="ECO:0007669"/>
    <property type="project" value="UniProtKB-UniRule"/>
</dbReference>
<keyword evidence="1" id="KW-0539">Nucleus</keyword>
<dbReference type="PANTHER" id="PTHR16121">
    <property type="entry name" value="CAP-SPECIFIC MRNA (NUCLEOSIDE-2'-O-)-METHYLTRANSFERASE 1-RELATED"/>
    <property type="match status" value="1"/>
</dbReference>
<feature type="domain" description="RrmJ-type SAM-dependent 2'-O-MTase" evidence="3">
    <location>
        <begin position="288"/>
        <end position="496"/>
    </location>
</feature>
<comment type="subcellular location">
    <subcellularLocation>
        <location evidence="1">Nucleus</location>
    </subcellularLocation>
</comment>
<dbReference type="InterPro" id="IPR029063">
    <property type="entry name" value="SAM-dependent_MTases_sf"/>
</dbReference>
<keyword evidence="1" id="KW-0506">mRNA capping</keyword>
<comment type="function">
    <text evidence="1">S-adenosyl-L-methionine-dependent methyltransferase that mediates RNA cap1 2'-O-ribose methylation to the 5'-cap structure of RNAs. Methylates the ribose of the first nucleotide of a m(7)GpppG-capped mRNA to produce m(7)GpppNmp (cap1).</text>
</comment>
<dbReference type="GO" id="GO:0016556">
    <property type="term" value="P:mRNA modification"/>
    <property type="evidence" value="ECO:0007669"/>
    <property type="project" value="UniProtKB-UniRule"/>
</dbReference>